<dbReference type="Proteomes" id="UP000015106">
    <property type="component" value="Chromosome 2"/>
</dbReference>
<evidence type="ECO:0000313" key="3">
    <source>
        <dbReference type="Proteomes" id="UP000015106"/>
    </source>
</evidence>
<reference evidence="2" key="2">
    <citation type="submission" date="2018-03" db="EMBL/GenBank/DDBJ databases">
        <title>The Triticum urartu genome reveals the dynamic nature of wheat genome evolution.</title>
        <authorList>
            <person name="Ling H."/>
            <person name="Ma B."/>
            <person name="Shi X."/>
            <person name="Liu H."/>
            <person name="Dong L."/>
            <person name="Sun H."/>
            <person name="Cao Y."/>
            <person name="Gao Q."/>
            <person name="Zheng S."/>
            <person name="Li Y."/>
            <person name="Yu Y."/>
            <person name="Du H."/>
            <person name="Qi M."/>
            <person name="Li Y."/>
            <person name="Yu H."/>
            <person name="Cui Y."/>
            <person name="Wang N."/>
            <person name="Chen C."/>
            <person name="Wu H."/>
            <person name="Zhao Y."/>
            <person name="Zhang J."/>
            <person name="Li Y."/>
            <person name="Zhou W."/>
            <person name="Zhang B."/>
            <person name="Hu W."/>
            <person name="Eijk M."/>
            <person name="Tang J."/>
            <person name="Witsenboer H."/>
            <person name="Zhao S."/>
            <person name="Li Z."/>
            <person name="Zhang A."/>
            <person name="Wang D."/>
            <person name="Liang C."/>
        </authorList>
    </citation>
    <scope>NUCLEOTIDE SEQUENCE [LARGE SCALE GENOMIC DNA]</scope>
    <source>
        <strain evidence="2">cv. G1812</strain>
    </source>
</reference>
<reference evidence="2" key="3">
    <citation type="submission" date="2022-06" db="UniProtKB">
        <authorList>
            <consortium name="EnsemblPlants"/>
        </authorList>
    </citation>
    <scope>IDENTIFICATION</scope>
</reference>
<name>A0A8R7PD37_TRIUA</name>
<organism evidence="2 3">
    <name type="scientific">Triticum urartu</name>
    <name type="common">Red wild einkorn</name>
    <name type="synonym">Crithodium urartu</name>
    <dbReference type="NCBI Taxonomy" id="4572"/>
    <lineage>
        <taxon>Eukaryota</taxon>
        <taxon>Viridiplantae</taxon>
        <taxon>Streptophyta</taxon>
        <taxon>Embryophyta</taxon>
        <taxon>Tracheophyta</taxon>
        <taxon>Spermatophyta</taxon>
        <taxon>Magnoliopsida</taxon>
        <taxon>Liliopsida</taxon>
        <taxon>Poales</taxon>
        <taxon>Poaceae</taxon>
        <taxon>BOP clade</taxon>
        <taxon>Pooideae</taxon>
        <taxon>Triticodae</taxon>
        <taxon>Triticeae</taxon>
        <taxon>Triticinae</taxon>
        <taxon>Triticum</taxon>
    </lineage>
</organism>
<proteinExistence type="predicted"/>
<feature type="region of interest" description="Disordered" evidence="1">
    <location>
        <begin position="1"/>
        <end position="20"/>
    </location>
</feature>
<keyword evidence="3" id="KW-1185">Reference proteome</keyword>
<protein>
    <submittedName>
        <fullName evidence="2">Uncharacterized protein</fullName>
    </submittedName>
</protein>
<dbReference type="AlphaFoldDB" id="A0A8R7PD37"/>
<dbReference type="EnsemblPlants" id="TuG1812G0200002356.01.T01">
    <property type="protein sequence ID" value="TuG1812G0200002356.01.T01"/>
    <property type="gene ID" value="TuG1812G0200002356.01"/>
</dbReference>
<reference evidence="3" key="1">
    <citation type="journal article" date="2013" name="Nature">
        <title>Draft genome of the wheat A-genome progenitor Triticum urartu.</title>
        <authorList>
            <person name="Ling H.Q."/>
            <person name="Zhao S."/>
            <person name="Liu D."/>
            <person name="Wang J."/>
            <person name="Sun H."/>
            <person name="Zhang C."/>
            <person name="Fan H."/>
            <person name="Li D."/>
            <person name="Dong L."/>
            <person name="Tao Y."/>
            <person name="Gao C."/>
            <person name="Wu H."/>
            <person name="Li Y."/>
            <person name="Cui Y."/>
            <person name="Guo X."/>
            <person name="Zheng S."/>
            <person name="Wang B."/>
            <person name="Yu K."/>
            <person name="Liang Q."/>
            <person name="Yang W."/>
            <person name="Lou X."/>
            <person name="Chen J."/>
            <person name="Feng M."/>
            <person name="Jian J."/>
            <person name="Zhang X."/>
            <person name="Luo G."/>
            <person name="Jiang Y."/>
            <person name="Liu J."/>
            <person name="Wang Z."/>
            <person name="Sha Y."/>
            <person name="Zhang B."/>
            <person name="Wu H."/>
            <person name="Tang D."/>
            <person name="Shen Q."/>
            <person name="Xue P."/>
            <person name="Zou S."/>
            <person name="Wang X."/>
            <person name="Liu X."/>
            <person name="Wang F."/>
            <person name="Yang Y."/>
            <person name="An X."/>
            <person name="Dong Z."/>
            <person name="Zhang K."/>
            <person name="Zhang X."/>
            <person name="Luo M.C."/>
            <person name="Dvorak J."/>
            <person name="Tong Y."/>
            <person name="Wang J."/>
            <person name="Yang H."/>
            <person name="Li Z."/>
            <person name="Wang D."/>
            <person name="Zhang A."/>
            <person name="Wang J."/>
        </authorList>
    </citation>
    <scope>NUCLEOTIDE SEQUENCE</scope>
    <source>
        <strain evidence="3">cv. G1812</strain>
    </source>
</reference>
<accession>A0A8R7PD37</accession>
<evidence type="ECO:0000313" key="2">
    <source>
        <dbReference type="EnsemblPlants" id="TuG1812G0200002356.01.T01"/>
    </source>
</evidence>
<evidence type="ECO:0000256" key="1">
    <source>
        <dbReference type="SAM" id="MobiDB-lite"/>
    </source>
</evidence>
<sequence>MPPANLGWGHPSPLAPRQGSPITMQPNYRIKLAIQQRRLGTFNDVAPWRLLSQRLDHIVTMLHEAEIFPFFIHRHQIELRSQRRRNLSFPLSLIRVRKCHVRLFAAAARRCSCSRPRTGLGQGYFCSQTRRCCHNKLILWGSLYVKCLIQEGMVWVDELARGVVLLAGVGRSSARKKKELHPAYEVQPVSMCSPTARVCLCPVHGRTVCGACMHTEATCGVRRSQAKKKNTLRKTGTERFRASGNVMAQPLQYQLQQLGAPGAPLPLLLCML</sequence>
<dbReference type="Gramene" id="TuG1812G0200002356.01.T01">
    <property type="protein sequence ID" value="TuG1812G0200002356.01.T01"/>
    <property type="gene ID" value="TuG1812G0200002356.01"/>
</dbReference>